<dbReference type="InterPro" id="IPR058546">
    <property type="entry name" value="RPS4B/Roq1-like_LRR"/>
</dbReference>
<dbReference type="Pfam" id="PF23282">
    <property type="entry name" value="WHD_ROQ1"/>
    <property type="match status" value="1"/>
</dbReference>
<dbReference type="PRINTS" id="PR00364">
    <property type="entry name" value="DISEASERSIST"/>
</dbReference>
<protein>
    <submittedName>
        <fullName evidence="5">TMV resistance protein N-like</fullName>
    </submittedName>
</protein>
<dbReference type="PANTHER" id="PTHR11017:SF570">
    <property type="entry name" value="DISEASE RESISTANCE PROTEIN (TIR-NBS CLASS)-RELATED"/>
    <property type="match status" value="1"/>
</dbReference>
<evidence type="ECO:0000313" key="5">
    <source>
        <dbReference type="EMBL" id="KAB2633933.1"/>
    </source>
</evidence>
<dbReference type="InterPro" id="IPR032675">
    <property type="entry name" value="LRR_dom_sf"/>
</dbReference>
<dbReference type="InterPro" id="IPR044974">
    <property type="entry name" value="Disease_R_plants"/>
</dbReference>
<dbReference type="InterPro" id="IPR003593">
    <property type="entry name" value="AAA+_ATPase"/>
</dbReference>
<dbReference type="SUPFAM" id="SSF52540">
    <property type="entry name" value="P-loop containing nucleoside triphosphate hydrolases"/>
    <property type="match status" value="1"/>
</dbReference>
<reference evidence="5 6" key="1">
    <citation type="submission" date="2019-09" db="EMBL/GenBank/DDBJ databases">
        <authorList>
            <person name="Ou C."/>
        </authorList>
    </citation>
    <scope>NUCLEOTIDE SEQUENCE [LARGE SCALE GENOMIC DNA]</scope>
    <source>
        <strain evidence="5">S2</strain>
        <tissue evidence="5">Leaf</tissue>
    </source>
</reference>
<keyword evidence="1" id="KW-0433">Leucine-rich repeat</keyword>
<evidence type="ECO:0000256" key="2">
    <source>
        <dbReference type="ARBA" id="ARBA00022737"/>
    </source>
</evidence>
<dbReference type="PANTHER" id="PTHR11017">
    <property type="entry name" value="LEUCINE-RICH REPEAT-CONTAINING PROTEIN"/>
    <property type="match status" value="1"/>
</dbReference>
<proteinExistence type="predicted"/>
<dbReference type="Gene3D" id="3.40.50.300">
    <property type="entry name" value="P-loop containing nucleotide triphosphate hydrolases"/>
    <property type="match status" value="1"/>
</dbReference>
<dbReference type="OrthoDB" id="1901675at2759"/>
<name>A0A5N5I451_9ROSA</name>
<dbReference type="Proteomes" id="UP000327157">
    <property type="component" value="Unassembled WGS sequence"/>
</dbReference>
<dbReference type="AlphaFoldDB" id="A0A5N5I451"/>
<keyword evidence="3" id="KW-0611">Plant defense</keyword>
<dbReference type="EMBL" id="SMOL01000109">
    <property type="protein sequence ID" value="KAB2633933.1"/>
    <property type="molecule type" value="Genomic_DNA"/>
</dbReference>
<keyword evidence="2" id="KW-0677">Repeat</keyword>
<dbReference type="InterPro" id="IPR027417">
    <property type="entry name" value="P-loop_NTPase"/>
</dbReference>
<dbReference type="Pfam" id="PF23286">
    <property type="entry name" value="LRR_13"/>
    <property type="match status" value="1"/>
</dbReference>
<dbReference type="GO" id="GO:0006952">
    <property type="term" value="P:defense response"/>
    <property type="evidence" value="ECO:0007669"/>
    <property type="project" value="InterPro"/>
</dbReference>
<organism evidence="5 6">
    <name type="scientific">Pyrus ussuriensis x Pyrus communis</name>
    <dbReference type="NCBI Taxonomy" id="2448454"/>
    <lineage>
        <taxon>Eukaryota</taxon>
        <taxon>Viridiplantae</taxon>
        <taxon>Streptophyta</taxon>
        <taxon>Embryophyta</taxon>
        <taxon>Tracheophyta</taxon>
        <taxon>Spermatophyta</taxon>
        <taxon>Magnoliopsida</taxon>
        <taxon>eudicotyledons</taxon>
        <taxon>Gunneridae</taxon>
        <taxon>Pentapetalae</taxon>
        <taxon>rosids</taxon>
        <taxon>fabids</taxon>
        <taxon>Rosales</taxon>
        <taxon>Rosaceae</taxon>
        <taxon>Amygdaloideae</taxon>
        <taxon>Maleae</taxon>
        <taxon>Pyrus</taxon>
    </lineage>
</organism>
<dbReference type="InterPro" id="IPR058192">
    <property type="entry name" value="WHD_ROQ1-like"/>
</dbReference>
<dbReference type="Gene3D" id="3.80.10.10">
    <property type="entry name" value="Ribonuclease Inhibitor"/>
    <property type="match status" value="2"/>
</dbReference>
<dbReference type="SMART" id="SM00382">
    <property type="entry name" value="AAA"/>
    <property type="match status" value="1"/>
</dbReference>
<dbReference type="Gene3D" id="1.10.8.430">
    <property type="entry name" value="Helical domain of apoptotic protease-activating factors"/>
    <property type="match status" value="1"/>
</dbReference>
<accession>A0A5N5I451</accession>
<evidence type="ECO:0000259" key="4">
    <source>
        <dbReference type="SMART" id="SM00382"/>
    </source>
</evidence>
<comment type="caution">
    <text evidence="5">The sequence shown here is derived from an EMBL/GenBank/DDBJ whole genome shotgun (WGS) entry which is preliminary data.</text>
</comment>
<evidence type="ECO:0000256" key="3">
    <source>
        <dbReference type="ARBA" id="ARBA00022821"/>
    </source>
</evidence>
<reference evidence="5 6" key="2">
    <citation type="submission" date="2019-11" db="EMBL/GenBank/DDBJ databases">
        <title>A de novo genome assembly of a pear dwarfing rootstock.</title>
        <authorList>
            <person name="Wang F."/>
            <person name="Wang J."/>
            <person name="Li S."/>
            <person name="Zhang Y."/>
            <person name="Fang M."/>
            <person name="Ma L."/>
            <person name="Zhao Y."/>
            <person name="Jiang S."/>
        </authorList>
    </citation>
    <scope>NUCLEOTIDE SEQUENCE [LARGE SCALE GENOMIC DNA]</scope>
    <source>
        <strain evidence="5">S2</strain>
        <tissue evidence="5">Leaf</tissue>
    </source>
</reference>
<gene>
    <name evidence="5" type="ORF">D8674_036575</name>
</gene>
<dbReference type="SUPFAM" id="SSF52058">
    <property type="entry name" value="L domain-like"/>
    <property type="match status" value="1"/>
</dbReference>
<feature type="domain" description="AAA+ ATPase" evidence="4">
    <location>
        <begin position="64"/>
        <end position="202"/>
    </location>
</feature>
<dbReference type="GO" id="GO:0043531">
    <property type="term" value="F:ADP binding"/>
    <property type="evidence" value="ECO:0007669"/>
    <property type="project" value="InterPro"/>
</dbReference>
<sequence>MLTKLNVSLFFLTGRYEAAFINNFIAEISTELLNRTYLHVASYPVGIESCAKEVEELLGVGGNDRRVVGIWGTSGIGKTTIARAVYNASAHKFDGSCFLANVRETLTLNDGVIKLQNTLLSKILCGKKWKIVDVHQGINLIKNRLRQKKILLILDDVDKLGQLKDWVDVDCFGEGSRVIITTKDRKLLNFYGGQWIYEVKKLGYDEALELFSWNAFKRNRPPDDDYLRLAQRAIVHAQGLPLALNLMGSYLRNESIGRWQDVLNNYDSYGGEPYTDIQIILRKTYDAWDCNLQKVFLDIACFFKGENKDYVLQILRSSTLKVRQDCIEVLVEKAIITIEHNRILMHDLLEKMGKHIVYEESPTEPGKRSRLWHHEDVRDVLIDCKGTEKIRGIVVNLPKPDEIPLNPKSFLKMVYLEFFINRNAHFSGRVDNLSNSLRLIEFDGRLNIDQKHTYVLNLRSNFQPRHLVKFDVSYSGISQLKEFKNLANLTWMNLSGCEFLKKIPDLSGSPNIRKLDLVGCTSLVEVHDSVGCLDKLEALYLSGCSKLSGFAKVLRLRSLRYLYLDGCRSLKSFPEIEGKMESLLHLGIEESGIRELPSIAYFTDLVNLKASDCELQNIQLLPFGKKVKFDEVSSCSTDVHLSLDLEGCNLSESDFLAPLVCWSALEELDLSRNNFVSLPDCISKVVNLEALYLRDCKRLREIPVLPPKLEELHLKDCTSLEKIPKLPPRLRYLNLCNCSGLSGDEVAKFENNLLNEVGLSSS</sequence>
<evidence type="ECO:0000256" key="1">
    <source>
        <dbReference type="ARBA" id="ARBA00022614"/>
    </source>
</evidence>
<dbReference type="InterPro" id="IPR042197">
    <property type="entry name" value="Apaf_helical"/>
</dbReference>
<evidence type="ECO:0000313" key="6">
    <source>
        <dbReference type="Proteomes" id="UP000327157"/>
    </source>
</evidence>
<keyword evidence="6" id="KW-1185">Reference proteome</keyword>
<dbReference type="InterPro" id="IPR002182">
    <property type="entry name" value="NB-ARC"/>
</dbReference>
<dbReference type="Pfam" id="PF00931">
    <property type="entry name" value="NB-ARC"/>
    <property type="match status" value="1"/>
</dbReference>